<dbReference type="InterPro" id="IPR053842">
    <property type="entry name" value="NikA-like"/>
</dbReference>
<reference evidence="2 3" key="1">
    <citation type="submission" date="2016-10" db="EMBL/GenBank/DDBJ databases">
        <title>Genome sequence of Planktotalea frisia SH6-1.</title>
        <authorList>
            <person name="Poehlein A."/>
            <person name="Bakenhus I."/>
            <person name="Voget S."/>
            <person name="Brinkhoff T."/>
            <person name="Simon M."/>
        </authorList>
    </citation>
    <scope>NUCLEOTIDE SEQUENCE [LARGE SCALE GENOMIC DNA]</scope>
    <source>
        <strain evidence="2 3">SH6-1</strain>
    </source>
</reference>
<evidence type="ECO:0000313" key="3">
    <source>
        <dbReference type="Proteomes" id="UP000184514"/>
    </source>
</evidence>
<organism evidence="2 3">
    <name type="scientific">Planktotalea frisia</name>
    <dbReference type="NCBI Taxonomy" id="696762"/>
    <lineage>
        <taxon>Bacteria</taxon>
        <taxon>Pseudomonadati</taxon>
        <taxon>Pseudomonadota</taxon>
        <taxon>Alphaproteobacteria</taxon>
        <taxon>Rhodobacterales</taxon>
        <taxon>Paracoccaceae</taxon>
        <taxon>Planktotalea</taxon>
    </lineage>
</organism>
<comment type="caution">
    <text evidence="2">The sequence shown here is derived from an EMBL/GenBank/DDBJ whole genome shotgun (WGS) entry which is preliminary data.</text>
</comment>
<dbReference type="RefSeq" id="WP_245812391.1">
    <property type="nucleotide sequence ID" value="NZ_MLCB01000159.1"/>
</dbReference>
<gene>
    <name evidence="2" type="ORF">PFRI_27610</name>
</gene>
<protein>
    <submittedName>
        <fullName evidence="2">Uncharacterized protein</fullName>
    </submittedName>
</protein>
<proteinExistence type="predicted"/>
<dbReference type="Pfam" id="PF21983">
    <property type="entry name" value="NikA-like"/>
    <property type="match status" value="1"/>
</dbReference>
<name>A0A1L9NUM0_9RHOB</name>
<accession>A0A1L9NUM0</accession>
<evidence type="ECO:0000256" key="1">
    <source>
        <dbReference type="SAM" id="MobiDB-lite"/>
    </source>
</evidence>
<dbReference type="EMBL" id="MLCB01000159">
    <property type="protein sequence ID" value="OJI92986.1"/>
    <property type="molecule type" value="Genomic_DNA"/>
</dbReference>
<feature type="compositionally biased region" description="Polar residues" evidence="1">
    <location>
        <begin position="1"/>
        <end position="13"/>
    </location>
</feature>
<feature type="region of interest" description="Disordered" evidence="1">
    <location>
        <begin position="1"/>
        <end position="43"/>
    </location>
</feature>
<keyword evidence="3" id="KW-1185">Reference proteome</keyword>
<dbReference type="STRING" id="696762.PFRI_27610"/>
<dbReference type="AlphaFoldDB" id="A0A1L9NUM0"/>
<evidence type="ECO:0000313" key="2">
    <source>
        <dbReference type="EMBL" id="OJI92986.1"/>
    </source>
</evidence>
<sequence>MTAPDPTTEQTARLPTDYIGGTCEGRHASPSNPNQTREEHVKEGLSETVIFRCTVAEKAALVAKADAAGLPNATLMREALGLVQARRRKPVPRVDPSLTLAVARVRGNLNQLARWINGAVKSGRASHIEALKVSVRLVVIERQLAQIIGQHSDGPQ</sequence>
<dbReference type="Proteomes" id="UP000184514">
    <property type="component" value="Unassembled WGS sequence"/>
</dbReference>